<keyword evidence="2 5" id="KW-0812">Transmembrane</keyword>
<proteinExistence type="predicted"/>
<feature type="transmembrane region" description="Helical" evidence="5">
    <location>
        <begin position="6"/>
        <end position="26"/>
    </location>
</feature>
<protein>
    <recommendedName>
        <fullName evidence="8">MtN3 and saliva related transmembrane protein</fullName>
    </recommendedName>
</protein>
<gene>
    <name evidence="6" type="ORF">UR23_C0031G0008</name>
</gene>
<keyword evidence="3 5" id="KW-1133">Transmembrane helix</keyword>
<dbReference type="GO" id="GO:0016020">
    <property type="term" value="C:membrane"/>
    <property type="evidence" value="ECO:0007669"/>
    <property type="project" value="UniProtKB-SubCell"/>
</dbReference>
<evidence type="ECO:0008006" key="8">
    <source>
        <dbReference type="Google" id="ProtNLM"/>
    </source>
</evidence>
<evidence type="ECO:0000313" key="6">
    <source>
        <dbReference type="EMBL" id="KKP35279.1"/>
    </source>
</evidence>
<evidence type="ECO:0000256" key="5">
    <source>
        <dbReference type="SAM" id="Phobius"/>
    </source>
</evidence>
<dbReference type="InterPro" id="IPR006603">
    <property type="entry name" value="PQ-loop_rpt"/>
</dbReference>
<dbReference type="EMBL" id="LBOK01000031">
    <property type="protein sequence ID" value="KKP35279.1"/>
    <property type="molecule type" value="Genomic_DNA"/>
</dbReference>
<evidence type="ECO:0000256" key="4">
    <source>
        <dbReference type="ARBA" id="ARBA00023136"/>
    </source>
</evidence>
<dbReference type="Gene3D" id="1.20.1280.290">
    <property type="match status" value="1"/>
</dbReference>
<evidence type="ECO:0000256" key="2">
    <source>
        <dbReference type="ARBA" id="ARBA00022692"/>
    </source>
</evidence>
<evidence type="ECO:0000256" key="3">
    <source>
        <dbReference type="ARBA" id="ARBA00022989"/>
    </source>
</evidence>
<name>A0A0F9YUZ9_9BACT</name>
<feature type="transmembrane region" description="Helical" evidence="5">
    <location>
        <begin position="38"/>
        <end position="55"/>
    </location>
</feature>
<dbReference type="InterPro" id="IPR047662">
    <property type="entry name" value="SemiSWEET"/>
</dbReference>
<evidence type="ECO:0000256" key="1">
    <source>
        <dbReference type="ARBA" id="ARBA00004141"/>
    </source>
</evidence>
<reference evidence="6 7" key="1">
    <citation type="journal article" date="2015" name="Nature">
        <title>rRNA introns, odd ribosomes, and small enigmatic genomes across a large radiation of phyla.</title>
        <authorList>
            <person name="Brown C.T."/>
            <person name="Hug L.A."/>
            <person name="Thomas B.C."/>
            <person name="Sharon I."/>
            <person name="Castelle C.J."/>
            <person name="Singh A."/>
            <person name="Wilkins M.J."/>
            <person name="Williams K.H."/>
            <person name="Banfield J.F."/>
        </authorList>
    </citation>
    <scope>NUCLEOTIDE SEQUENCE [LARGE SCALE GENOMIC DNA]</scope>
</reference>
<keyword evidence="4 5" id="KW-0472">Membrane</keyword>
<dbReference type="GO" id="GO:0051119">
    <property type="term" value="F:sugar transmembrane transporter activity"/>
    <property type="evidence" value="ECO:0007669"/>
    <property type="project" value="InterPro"/>
</dbReference>
<dbReference type="AlphaFoldDB" id="A0A0F9YUZ9"/>
<dbReference type="Proteomes" id="UP000034349">
    <property type="component" value="Unassembled WGS sequence"/>
</dbReference>
<dbReference type="Pfam" id="PF04193">
    <property type="entry name" value="PQ-loop"/>
    <property type="match status" value="1"/>
</dbReference>
<comment type="subcellular location">
    <subcellularLocation>
        <location evidence="1">Membrane</location>
        <topology evidence="1">Multi-pass membrane protein</topology>
    </subcellularLocation>
</comment>
<comment type="caution">
    <text evidence="6">The sequence shown here is derived from an EMBL/GenBank/DDBJ whole genome shotgun (WGS) entry which is preliminary data.</text>
</comment>
<feature type="transmembrane region" description="Helical" evidence="5">
    <location>
        <begin position="61"/>
        <end position="80"/>
    </location>
</feature>
<accession>A0A0F9YUZ9</accession>
<dbReference type="NCBIfam" id="NF037968">
    <property type="entry name" value="SemiSWEET_2"/>
    <property type="match status" value="1"/>
</dbReference>
<organism evidence="6 7">
    <name type="scientific">Candidatus Roizmanbacteria bacterium GW2011_GWA2_32_13</name>
    <dbReference type="NCBI Taxonomy" id="1618475"/>
    <lineage>
        <taxon>Bacteria</taxon>
        <taxon>Candidatus Roizmaniibacteriota</taxon>
    </lineage>
</organism>
<evidence type="ECO:0000313" key="7">
    <source>
        <dbReference type="Proteomes" id="UP000034349"/>
    </source>
</evidence>
<sequence length="83" mass="9269">MFIQLLGLSAGGLVIIASLPQILRIVQTKSTKDISLPMYIIQIIGIILWVIFGFITQQMAVIITNGIFLILNLFILYLKLKHG</sequence>